<dbReference type="SUPFAM" id="SSF54427">
    <property type="entry name" value="NTF2-like"/>
    <property type="match status" value="1"/>
</dbReference>
<protein>
    <recommendedName>
        <fullName evidence="2">DUF4440 domain-containing protein</fullName>
    </recommendedName>
</protein>
<proteinExistence type="predicted"/>
<evidence type="ECO:0000313" key="1">
    <source>
        <dbReference type="EMBL" id="OIQ70658.1"/>
    </source>
</evidence>
<reference evidence="1" key="1">
    <citation type="submission" date="2016-10" db="EMBL/GenBank/DDBJ databases">
        <title>Sequence of Gallionella enrichment culture.</title>
        <authorList>
            <person name="Poehlein A."/>
            <person name="Muehling M."/>
            <person name="Daniel R."/>
        </authorList>
    </citation>
    <scope>NUCLEOTIDE SEQUENCE</scope>
</reference>
<sequence length="129" mass="13564">MSSDTAEGFARLFSQAWLAQDTATLAQLFTEDADFLSLTGVWAEGRPAIERTLKSELTGAFARARLVTGRAKLRALGPGAAIIHQRFVLSGILNADGSDAGRVGTVLMAVLVRNAAGWLAVSAQFTAEG</sequence>
<dbReference type="AlphaFoldDB" id="A0A1J5PHF6"/>
<dbReference type="InterPro" id="IPR032710">
    <property type="entry name" value="NTF2-like_dom_sf"/>
</dbReference>
<dbReference type="InterPro" id="IPR011944">
    <property type="entry name" value="Steroid_delta5-4_isomerase"/>
</dbReference>
<dbReference type="Gene3D" id="3.10.450.50">
    <property type="match status" value="1"/>
</dbReference>
<dbReference type="NCBIfam" id="TIGR02246">
    <property type="entry name" value="SgcJ/EcaC family oxidoreductase"/>
    <property type="match status" value="1"/>
</dbReference>
<dbReference type="EMBL" id="MLJW01004094">
    <property type="protein sequence ID" value="OIQ70658.1"/>
    <property type="molecule type" value="Genomic_DNA"/>
</dbReference>
<gene>
    <name evidence="1" type="ORF">GALL_477270</name>
</gene>
<organism evidence="1">
    <name type="scientific">mine drainage metagenome</name>
    <dbReference type="NCBI Taxonomy" id="410659"/>
    <lineage>
        <taxon>unclassified sequences</taxon>
        <taxon>metagenomes</taxon>
        <taxon>ecological metagenomes</taxon>
    </lineage>
</organism>
<name>A0A1J5PHF6_9ZZZZ</name>
<evidence type="ECO:0008006" key="2">
    <source>
        <dbReference type="Google" id="ProtNLM"/>
    </source>
</evidence>
<comment type="caution">
    <text evidence="1">The sequence shown here is derived from an EMBL/GenBank/DDBJ whole genome shotgun (WGS) entry which is preliminary data.</text>
</comment>
<accession>A0A1J5PHF6</accession>